<evidence type="ECO:0000313" key="2">
    <source>
        <dbReference type="Proteomes" id="UP000001476"/>
    </source>
</evidence>
<dbReference type="RefSeq" id="WP_012740617.1">
    <property type="nucleotide sequence ID" value="NC_012780.1"/>
</dbReference>
<keyword evidence="2" id="KW-1185">Reference proteome</keyword>
<dbReference type="EMBL" id="CP001106">
    <property type="protein sequence ID" value="ACR73489.1"/>
    <property type="molecule type" value="Genomic_DNA"/>
</dbReference>
<dbReference type="GeneID" id="41357072"/>
<organism evidence="1 2">
    <name type="scientific">Lachnospira eligens (strain ATCC 27750 / DSM 3376 / VPI C15-48 / C15-B4)</name>
    <name type="common">Eubacterium eligens</name>
    <dbReference type="NCBI Taxonomy" id="515620"/>
    <lineage>
        <taxon>Bacteria</taxon>
        <taxon>Bacillati</taxon>
        <taxon>Bacillota</taxon>
        <taxon>Clostridia</taxon>
        <taxon>Lachnospirales</taxon>
        <taxon>Lachnospiraceae</taxon>
        <taxon>Lachnospira</taxon>
    </lineage>
</organism>
<proteinExistence type="predicted"/>
<dbReference type="HOGENOM" id="CLU_695887_0_0_9"/>
<dbReference type="Proteomes" id="UP000001476">
    <property type="component" value="Plasmid pEubeli2"/>
</dbReference>
<keyword evidence="1" id="KW-0614">Plasmid</keyword>
<name>C4Z697_LACE2</name>
<dbReference type="eggNOG" id="ENOG5030QQZ">
    <property type="taxonomic scope" value="Bacteria"/>
</dbReference>
<dbReference type="AlphaFoldDB" id="C4Z697"/>
<gene>
    <name evidence="1" type="ordered locus">EUBELI_20344</name>
</gene>
<accession>C4Z697</accession>
<evidence type="ECO:0000313" key="1">
    <source>
        <dbReference type="EMBL" id="ACR73489.1"/>
    </source>
</evidence>
<geneLocation type="plasmid" evidence="2">
    <name>pEubeli2</name>
</geneLocation>
<reference evidence="1 2" key="1">
    <citation type="journal article" date="2009" name="Proc. Natl. Acad. Sci. U.S.A.">
        <title>Characterizing a model human gut microbiota composed of members of its two dominant bacterial phyla.</title>
        <authorList>
            <person name="Mahowald M.A."/>
            <person name="Rey F.E."/>
            <person name="Seedorf H."/>
            <person name="Turnbaugh P.J."/>
            <person name="Fulton R.S."/>
            <person name="Wollam A."/>
            <person name="Shah N."/>
            <person name="Wang C."/>
            <person name="Magrini V."/>
            <person name="Wilson R.K."/>
            <person name="Cantarel B.L."/>
            <person name="Coutinho P.M."/>
            <person name="Henrissat B."/>
            <person name="Crock L.W."/>
            <person name="Russell A."/>
            <person name="Verberkmoes N.C."/>
            <person name="Hettich R.L."/>
            <person name="Gordon J.I."/>
        </authorList>
    </citation>
    <scope>NUCLEOTIDE SEQUENCE [LARGE SCALE GENOMIC DNA]</scope>
    <source>
        <strain evidence="2">ATCC 27750 / DSM 3376 / VPI C15-48 / C15-B4</strain>
        <plasmid evidence="1">unnamed</plasmid>
    </source>
</reference>
<protein>
    <recommendedName>
        <fullName evidence="3">Replication protein</fullName>
    </recommendedName>
</protein>
<dbReference type="KEGG" id="eel:EUBELI_20344"/>
<sequence>MKCLDNFANIGKSVIIQSLGIQKNYTEVIESTVETIDYNNAACINCKYKAVIETFGKDSRAYSDACSTCEHCPHKALAHKNVYKKVYHNEKNRYGYRPMLKANAIKLFMLLHFYHPDSNGIIRNLDAGELAVNVGCNVRTIWNNLKTLQEYTYISYSKNEYGLINILLNDYENYYLPANKGGRGFLVVSKELYKRLCNIKSLVSLRIFIRELLSLDAPELKGQASVDYKKIKEIRNLLPAYCKPSVIKEKLGQESDIFIVSFKDDVVRFQIDTEFIPKNEKLRVHDEYARTLEKFIWEFNQNVAYVNSGGICPDYLNDFFSIKNKKSAAPFKPMLLTEIEIDDLASLSVHYSYDIVVNALSVVYREYYMYQKTVNNLGGLVSTIIRSEFNKSKKAA</sequence>
<evidence type="ECO:0008006" key="3">
    <source>
        <dbReference type="Google" id="ProtNLM"/>
    </source>
</evidence>